<dbReference type="EMBL" id="WOCE01000025">
    <property type="protein sequence ID" value="KAE9584506.1"/>
    <property type="molecule type" value="Genomic_DNA"/>
</dbReference>
<sequence>MINCSLILQFRIIVIVQMNMMIMAFKPPLSIPSPQKPNLQMGLGLVCDLGFGMEGGKCEVFESFQVFFPLISYPKLNTQTDSRRFSDLFSSSKL</sequence>
<keyword evidence="2" id="KW-1185">Reference proteome</keyword>
<protein>
    <submittedName>
        <fullName evidence="1">Uncharacterized protein</fullName>
    </submittedName>
</protein>
<gene>
    <name evidence="1" type="ORF">Lalb_Chr25g0278841</name>
</gene>
<evidence type="ECO:0000313" key="1">
    <source>
        <dbReference type="EMBL" id="KAE9584506.1"/>
    </source>
</evidence>
<accession>A0A6A4MJM3</accession>
<comment type="caution">
    <text evidence="1">The sequence shown here is derived from an EMBL/GenBank/DDBJ whole genome shotgun (WGS) entry which is preliminary data.</text>
</comment>
<reference evidence="2" key="1">
    <citation type="journal article" date="2020" name="Nat. Commun.">
        <title>Genome sequence of the cluster root forming white lupin.</title>
        <authorList>
            <person name="Hufnagel B."/>
            <person name="Marques A."/>
            <person name="Soriano A."/>
            <person name="Marques L."/>
            <person name="Divol F."/>
            <person name="Doumas P."/>
            <person name="Sallet E."/>
            <person name="Mancinotti D."/>
            <person name="Carrere S."/>
            <person name="Marande W."/>
            <person name="Arribat S."/>
            <person name="Keller J."/>
            <person name="Huneau C."/>
            <person name="Blein T."/>
            <person name="Aime D."/>
            <person name="Laguerre M."/>
            <person name="Taylor J."/>
            <person name="Schubert V."/>
            <person name="Nelson M."/>
            <person name="Geu-Flores F."/>
            <person name="Crespi M."/>
            <person name="Gallardo-Guerrero K."/>
            <person name="Delaux P.-M."/>
            <person name="Salse J."/>
            <person name="Berges H."/>
            <person name="Guyot R."/>
            <person name="Gouzy J."/>
            <person name="Peret B."/>
        </authorList>
    </citation>
    <scope>NUCLEOTIDE SEQUENCE [LARGE SCALE GENOMIC DNA]</scope>
    <source>
        <strain evidence="2">cv. Amiga</strain>
    </source>
</reference>
<dbReference type="AlphaFoldDB" id="A0A6A4MJM3"/>
<organism evidence="1 2">
    <name type="scientific">Lupinus albus</name>
    <name type="common">White lupine</name>
    <name type="synonym">Lupinus termis</name>
    <dbReference type="NCBI Taxonomy" id="3870"/>
    <lineage>
        <taxon>Eukaryota</taxon>
        <taxon>Viridiplantae</taxon>
        <taxon>Streptophyta</taxon>
        <taxon>Embryophyta</taxon>
        <taxon>Tracheophyta</taxon>
        <taxon>Spermatophyta</taxon>
        <taxon>Magnoliopsida</taxon>
        <taxon>eudicotyledons</taxon>
        <taxon>Gunneridae</taxon>
        <taxon>Pentapetalae</taxon>
        <taxon>rosids</taxon>
        <taxon>fabids</taxon>
        <taxon>Fabales</taxon>
        <taxon>Fabaceae</taxon>
        <taxon>Papilionoideae</taxon>
        <taxon>50 kb inversion clade</taxon>
        <taxon>genistoids sensu lato</taxon>
        <taxon>core genistoids</taxon>
        <taxon>Genisteae</taxon>
        <taxon>Lupinus</taxon>
    </lineage>
</organism>
<name>A0A6A4MJM3_LUPAL</name>
<evidence type="ECO:0000313" key="2">
    <source>
        <dbReference type="Proteomes" id="UP000447434"/>
    </source>
</evidence>
<proteinExistence type="predicted"/>
<dbReference type="Proteomes" id="UP000447434">
    <property type="component" value="Chromosome 25"/>
</dbReference>